<dbReference type="FunFam" id="1.10.238.10:FF:000001">
    <property type="entry name" value="Calmodulin 1"/>
    <property type="match status" value="1"/>
</dbReference>
<keyword evidence="1" id="KW-0106">Calcium</keyword>
<dbReference type="SMART" id="SM00054">
    <property type="entry name" value="EFh"/>
    <property type="match status" value="2"/>
</dbReference>
<sequence>MDDIPDIPVAINNELERRIAHVFEAFDYNGNKTIETKEVGTVVRALGCCPSEAEVQEILLAVQDPRIQGYIHLANFLPHLAQMITEHRYEPASPAKLLEAFQVLDSENIGSITKEHISMLMTQDGEPFSQDELDEMLEVAIDPQTNTVPYEYYLNKLTHIPKLEDNLYNVADIIEAAKPPPPPTKKHKSTVDIY</sequence>
<organism evidence="3 4">
    <name type="scientific">Pyrocoelia pectoralis</name>
    <dbReference type="NCBI Taxonomy" id="417401"/>
    <lineage>
        <taxon>Eukaryota</taxon>
        <taxon>Metazoa</taxon>
        <taxon>Ecdysozoa</taxon>
        <taxon>Arthropoda</taxon>
        <taxon>Hexapoda</taxon>
        <taxon>Insecta</taxon>
        <taxon>Pterygota</taxon>
        <taxon>Neoptera</taxon>
        <taxon>Endopterygota</taxon>
        <taxon>Coleoptera</taxon>
        <taxon>Polyphaga</taxon>
        <taxon>Elateriformia</taxon>
        <taxon>Elateroidea</taxon>
        <taxon>Lampyridae</taxon>
        <taxon>Lampyrinae</taxon>
        <taxon>Pyrocoelia</taxon>
    </lineage>
</organism>
<comment type="caution">
    <text evidence="3">The sequence shown here is derived from an EMBL/GenBank/DDBJ whole genome shotgun (WGS) entry which is preliminary data.</text>
</comment>
<dbReference type="InterPro" id="IPR011992">
    <property type="entry name" value="EF-hand-dom_pair"/>
</dbReference>
<evidence type="ECO:0000256" key="1">
    <source>
        <dbReference type="ARBA" id="ARBA00022837"/>
    </source>
</evidence>
<accession>A0AAN7V4J2</accession>
<gene>
    <name evidence="3" type="ORF">RI129_011009</name>
</gene>
<reference evidence="3 4" key="1">
    <citation type="journal article" date="2024" name="Insects">
        <title>An Improved Chromosome-Level Genome Assembly of the Firefly Pyrocoelia pectoralis.</title>
        <authorList>
            <person name="Fu X."/>
            <person name="Meyer-Rochow V.B."/>
            <person name="Ballantyne L."/>
            <person name="Zhu X."/>
        </authorList>
    </citation>
    <scope>NUCLEOTIDE SEQUENCE [LARGE SCALE GENOMIC DNA]</scope>
    <source>
        <strain evidence="3">XCY_ONT2</strain>
    </source>
</reference>
<dbReference type="EMBL" id="JAVRBK010000008">
    <property type="protein sequence ID" value="KAK5640198.1"/>
    <property type="molecule type" value="Genomic_DNA"/>
</dbReference>
<evidence type="ECO:0000313" key="3">
    <source>
        <dbReference type="EMBL" id="KAK5640198.1"/>
    </source>
</evidence>
<dbReference type="InterPro" id="IPR018247">
    <property type="entry name" value="EF_Hand_1_Ca_BS"/>
</dbReference>
<dbReference type="AlphaFoldDB" id="A0AAN7V4J2"/>
<protein>
    <recommendedName>
        <fullName evidence="2">EF-hand domain-containing protein</fullName>
    </recommendedName>
</protein>
<dbReference type="PROSITE" id="PS00018">
    <property type="entry name" value="EF_HAND_1"/>
    <property type="match status" value="1"/>
</dbReference>
<evidence type="ECO:0000259" key="2">
    <source>
        <dbReference type="PROSITE" id="PS50222"/>
    </source>
</evidence>
<dbReference type="PANTHER" id="PTHR46763">
    <property type="entry name" value="DYNEIN REGULATORY COMPLEX PROTEIN 8"/>
    <property type="match status" value="1"/>
</dbReference>
<proteinExistence type="predicted"/>
<dbReference type="Proteomes" id="UP001329430">
    <property type="component" value="Chromosome 8"/>
</dbReference>
<dbReference type="InterPro" id="IPR002048">
    <property type="entry name" value="EF_hand_dom"/>
</dbReference>
<evidence type="ECO:0000313" key="4">
    <source>
        <dbReference type="Proteomes" id="UP001329430"/>
    </source>
</evidence>
<dbReference type="SUPFAM" id="SSF47473">
    <property type="entry name" value="EF-hand"/>
    <property type="match status" value="1"/>
</dbReference>
<name>A0AAN7V4J2_9COLE</name>
<feature type="domain" description="EF-hand" evidence="2">
    <location>
        <begin position="14"/>
        <end position="49"/>
    </location>
</feature>
<keyword evidence="4" id="KW-1185">Reference proteome</keyword>
<dbReference type="Gene3D" id="1.10.238.10">
    <property type="entry name" value="EF-hand"/>
    <property type="match status" value="2"/>
</dbReference>
<dbReference type="PROSITE" id="PS50222">
    <property type="entry name" value="EF_HAND_2"/>
    <property type="match status" value="1"/>
</dbReference>
<dbReference type="PANTHER" id="PTHR46763:SF1">
    <property type="entry name" value="DYNEIN REGULATORY COMPLEX PROTEIN 8"/>
    <property type="match status" value="1"/>
</dbReference>
<dbReference type="GO" id="GO:0005509">
    <property type="term" value="F:calcium ion binding"/>
    <property type="evidence" value="ECO:0007669"/>
    <property type="project" value="InterPro"/>
</dbReference>